<feature type="compositionally biased region" description="Basic and acidic residues" evidence="1">
    <location>
        <begin position="1"/>
        <end position="12"/>
    </location>
</feature>
<feature type="region of interest" description="Disordered" evidence="1">
    <location>
        <begin position="1"/>
        <end position="21"/>
    </location>
</feature>
<feature type="region of interest" description="Disordered" evidence="1">
    <location>
        <begin position="433"/>
        <end position="501"/>
    </location>
</feature>
<dbReference type="Proteomes" id="UP000078492">
    <property type="component" value="Unassembled WGS sequence"/>
</dbReference>
<dbReference type="SUPFAM" id="SSF57756">
    <property type="entry name" value="Retrovirus zinc finger-like domains"/>
    <property type="match status" value="1"/>
</dbReference>
<keyword evidence="3" id="KW-1185">Reference proteome</keyword>
<dbReference type="GO" id="GO:0008270">
    <property type="term" value="F:zinc ion binding"/>
    <property type="evidence" value="ECO:0007669"/>
    <property type="project" value="InterPro"/>
</dbReference>
<feature type="region of interest" description="Disordered" evidence="1">
    <location>
        <begin position="36"/>
        <end position="144"/>
    </location>
</feature>
<reference evidence="2 3" key="1">
    <citation type="submission" date="2015-09" db="EMBL/GenBank/DDBJ databases">
        <title>Trachymyrmex cornetzi WGS genome.</title>
        <authorList>
            <person name="Nygaard S."/>
            <person name="Hu H."/>
            <person name="Boomsma J."/>
            <person name="Zhang G."/>
        </authorList>
    </citation>
    <scope>NUCLEOTIDE SEQUENCE [LARGE SCALE GENOMIC DNA]</scope>
    <source>
        <strain evidence="2">Tcor2-1</strain>
        <tissue evidence="2">Whole body</tissue>
    </source>
</reference>
<feature type="compositionally biased region" description="Polar residues" evidence="1">
    <location>
        <begin position="97"/>
        <end position="119"/>
    </location>
</feature>
<protein>
    <recommendedName>
        <fullName evidence="4">CCHC-type domain-containing protein</fullName>
    </recommendedName>
</protein>
<dbReference type="GO" id="GO:0003676">
    <property type="term" value="F:nucleic acid binding"/>
    <property type="evidence" value="ECO:0007669"/>
    <property type="project" value="InterPro"/>
</dbReference>
<evidence type="ECO:0000256" key="1">
    <source>
        <dbReference type="SAM" id="MobiDB-lite"/>
    </source>
</evidence>
<dbReference type="EMBL" id="KQ979128">
    <property type="protein sequence ID" value="KYN22494.1"/>
    <property type="molecule type" value="Genomic_DNA"/>
</dbReference>
<accession>A0A151JBK5</accession>
<dbReference type="STRING" id="471704.A0A151JBK5"/>
<proteinExistence type="predicted"/>
<dbReference type="InterPro" id="IPR036875">
    <property type="entry name" value="Znf_CCHC_sf"/>
</dbReference>
<evidence type="ECO:0008006" key="4">
    <source>
        <dbReference type="Google" id="ProtNLM"/>
    </source>
</evidence>
<gene>
    <name evidence="2" type="ORF">ALC57_05105</name>
</gene>
<evidence type="ECO:0000313" key="2">
    <source>
        <dbReference type="EMBL" id="KYN22494.1"/>
    </source>
</evidence>
<feature type="compositionally biased region" description="Basic and acidic residues" evidence="1">
    <location>
        <begin position="480"/>
        <end position="489"/>
    </location>
</feature>
<dbReference type="AlphaFoldDB" id="A0A151JBK5"/>
<feature type="compositionally biased region" description="Polar residues" evidence="1">
    <location>
        <begin position="382"/>
        <end position="391"/>
    </location>
</feature>
<sequence length="501" mass="55797">MIRKIVAKELSKHNRKPTITDIQIPKTPIVLEKIKAKSTDKSAHKKETNHSKAKDITTEVTEKDKKGKPTFKEGIESEERNSEPLWTKILGRERKAQSTPGKPTGTSYNKTQSKLSTPAKSPKKIRMEENRTKRRTPKTAAVQISCRGKTSYAEVMRIAKSKIDIDSLEISEMRPRKARTGALLLEIPGTEGAKKADKLAEKLKEALGNEQNVLISHPEKTADIRFKDIEDSTTKDDIIAAISKKGGCPKEAIKLGDIIPANNGLGTAWLKCPVAAAKKVTNDRKIRIGWTVVRTELLPERPVQCYRYLETGHVRNQCRNEKDRTMASYRCEQNGHTAKVCKEQVHCIICAERDLKANHRLGSQACGSCTVGRKSRIKSTPLKSKQVNTGKDNMADMDIDPAPSRIPEKSTSVTGEVESSVTRSMAACSVNDVRTPETAQPTVESMEIDNVQEWKVPESQTSQEERDWPKEGQSWNIESQQREPTKEEGEGGISIAKIKNG</sequence>
<dbReference type="Gene3D" id="4.10.60.10">
    <property type="entry name" value="Zinc finger, CCHC-type"/>
    <property type="match status" value="1"/>
</dbReference>
<evidence type="ECO:0000313" key="3">
    <source>
        <dbReference type="Proteomes" id="UP000078492"/>
    </source>
</evidence>
<feature type="compositionally biased region" description="Basic and acidic residues" evidence="1">
    <location>
        <begin position="36"/>
        <end position="82"/>
    </location>
</feature>
<name>A0A151JBK5_9HYME</name>
<organism evidence="2 3">
    <name type="scientific">Trachymyrmex cornetzi</name>
    <dbReference type="NCBI Taxonomy" id="471704"/>
    <lineage>
        <taxon>Eukaryota</taxon>
        <taxon>Metazoa</taxon>
        <taxon>Ecdysozoa</taxon>
        <taxon>Arthropoda</taxon>
        <taxon>Hexapoda</taxon>
        <taxon>Insecta</taxon>
        <taxon>Pterygota</taxon>
        <taxon>Neoptera</taxon>
        <taxon>Endopterygota</taxon>
        <taxon>Hymenoptera</taxon>
        <taxon>Apocrita</taxon>
        <taxon>Aculeata</taxon>
        <taxon>Formicoidea</taxon>
        <taxon>Formicidae</taxon>
        <taxon>Myrmicinae</taxon>
        <taxon>Trachymyrmex</taxon>
    </lineage>
</organism>
<feature type="region of interest" description="Disordered" evidence="1">
    <location>
        <begin position="382"/>
        <end position="413"/>
    </location>
</feature>